<reference evidence="3 4" key="1">
    <citation type="submission" date="2019-08" db="EMBL/GenBank/DDBJ databases">
        <title>Genome of Phaeodactylibacter luteus.</title>
        <authorList>
            <person name="Bowman J.P."/>
        </authorList>
    </citation>
    <scope>NUCLEOTIDE SEQUENCE [LARGE SCALE GENOMIC DNA]</scope>
    <source>
        <strain evidence="3 4">KCTC 42180</strain>
    </source>
</reference>
<dbReference type="PANTHER" id="PTHR35869:SF1">
    <property type="entry name" value="OUTER-MEMBRANE LIPOPROTEIN CARRIER PROTEIN"/>
    <property type="match status" value="1"/>
</dbReference>
<dbReference type="SUPFAM" id="SSF89392">
    <property type="entry name" value="Prokaryotic lipoproteins and lipoprotein localization factors"/>
    <property type="match status" value="1"/>
</dbReference>
<dbReference type="Proteomes" id="UP000321580">
    <property type="component" value="Unassembled WGS sequence"/>
</dbReference>
<keyword evidence="1 2" id="KW-0732">Signal</keyword>
<dbReference type="AlphaFoldDB" id="A0A5C6RIY5"/>
<comment type="caution">
    <text evidence="3">The sequence shown here is derived from an EMBL/GenBank/DDBJ whole genome shotgun (WGS) entry which is preliminary data.</text>
</comment>
<dbReference type="InterPro" id="IPR029046">
    <property type="entry name" value="LolA/LolB/LppX"/>
</dbReference>
<feature type="chain" id="PRO_5022954985" evidence="2">
    <location>
        <begin position="20"/>
        <end position="227"/>
    </location>
</feature>
<dbReference type="InterPro" id="IPR004564">
    <property type="entry name" value="OM_lipoprot_carrier_LolA-like"/>
</dbReference>
<keyword evidence="4" id="KW-1185">Reference proteome</keyword>
<dbReference type="RefSeq" id="WP_147169361.1">
    <property type="nucleotide sequence ID" value="NZ_VOOR01000067.1"/>
</dbReference>
<gene>
    <name evidence="3" type="ORF">FRY97_19820</name>
</gene>
<dbReference type="PANTHER" id="PTHR35869">
    <property type="entry name" value="OUTER-MEMBRANE LIPOPROTEIN CARRIER PROTEIN"/>
    <property type="match status" value="1"/>
</dbReference>
<dbReference type="Pfam" id="PF03548">
    <property type="entry name" value="LolA"/>
    <property type="match status" value="1"/>
</dbReference>
<dbReference type="OrthoDB" id="1491557at2"/>
<evidence type="ECO:0000256" key="1">
    <source>
        <dbReference type="ARBA" id="ARBA00022729"/>
    </source>
</evidence>
<evidence type="ECO:0000313" key="3">
    <source>
        <dbReference type="EMBL" id="TXB61312.1"/>
    </source>
</evidence>
<accession>A0A5C6RIY5</accession>
<keyword evidence="3" id="KW-0449">Lipoprotein</keyword>
<dbReference type="EMBL" id="VOOR01000067">
    <property type="protein sequence ID" value="TXB61312.1"/>
    <property type="molecule type" value="Genomic_DNA"/>
</dbReference>
<evidence type="ECO:0000256" key="2">
    <source>
        <dbReference type="SAM" id="SignalP"/>
    </source>
</evidence>
<sequence length="227" mass="25905">MKRILLFGFLLISLQMASAQNNMVTSAEDSDPKAKAILDQIRSRFSSYKSLSADFALDITFPEQPTETQRGYMAKQGDKFKMAMASQTVISDGQTLWMIFDHNKEVQINDMPEETDMGGMILSPESLLNFYENGDFAYYITNEYNDGKRTVQQIEFKPLDSSMEYTKLRMNINKATKDVISVEAFGRDGSRYKLSLNKLTPNPSLPASDFTFDKADYPGYYIEDLRM</sequence>
<dbReference type="CDD" id="cd16325">
    <property type="entry name" value="LolA"/>
    <property type="match status" value="1"/>
</dbReference>
<proteinExistence type="predicted"/>
<feature type="signal peptide" evidence="2">
    <location>
        <begin position="1"/>
        <end position="19"/>
    </location>
</feature>
<dbReference type="Gene3D" id="2.50.20.10">
    <property type="entry name" value="Lipoprotein localisation LolA/LolB/LppX"/>
    <property type="match status" value="1"/>
</dbReference>
<protein>
    <submittedName>
        <fullName evidence="3">Outer membrane lipoprotein carrier protein LolA</fullName>
    </submittedName>
</protein>
<organism evidence="3 4">
    <name type="scientific">Phaeodactylibacter luteus</name>
    <dbReference type="NCBI Taxonomy" id="1564516"/>
    <lineage>
        <taxon>Bacteria</taxon>
        <taxon>Pseudomonadati</taxon>
        <taxon>Bacteroidota</taxon>
        <taxon>Saprospiria</taxon>
        <taxon>Saprospirales</taxon>
        <taxon>Haliscomenobacteraceae</taxon>
        <taxon>Phaeodactylibacter</taxon>
    </lineage>
</organism>
<name>A0A5C6RIY5_9BACT</name>
<evidence type="ECO:0000313" key="4">
    <source>
        <dbReference type="Proteomes" id="UP000321580"/>
    </source>
</evidence>